<gene>
    <name evidence="2" type="ORF">FEM48_Zijuj09G0062000</name>
</gene>
<evidence type="ECO:0008006" key="4">
    <source>
        <dbReference type="Google" id="ProtNLM"/>
    </source>
</evidence>
<keyword evidence="1" id="KW-0812">Transmembrane</keyword>
<dbReference type="SUPFAM" id="SSF103473">
    <property type="entry name" value="MFS general substrate transporter"/>
    <property type="match status" value="1"/>
</dbReference>
<evidence type="ECO:0000256" key="1">
    <source>
        <dbReference type="SAM" id="Phobius"/>
    </source>
</evidence>
<keyword evidence="1" id="KW-0472">Membrane</keyword>
<keyword evidence="1" id="KW-1133">Transmembrane helix</keyword>
<evidence type="ECO:0000313" key="2">
    <source>
        <dbReference type="EMBL" id="KAH7517424.1"/>
    </source>
</evidence>
<accession>A0A978URC4</accession>
<sequence>MATVEENGNANQGEDYTQDGSVDLKGKPVLRSKTGTWKAISFIIGYEIFERMAFHGIQANLVSYLTRKFREGTVTSANNVTNWVGTVWLTPILGAYVADAYLGRYWTFVFGSAIYLSVLVAATKKGRVPIPNDPKELYELSSEEYSNNRKLRIDHTSSLRFLDKAAVKSGPNTPWNLCPVTQVEETKQMIKMIPILLATLIPNASLAQFRSSLSIMLNLKKTEMNFALETLPNKASSQDNEE</sequence>
<dbReference type="EMBL" id="JAEACU010000009">
    <property type="protein sequence ID" value="KAH7517424.1"/>
    <property type="molecule type" value="Genomic_DNA"/>
</dbReference>
<evidence type="ECO:0000313" key="3">
    <source>
        <dbReference type="Proteomes" id="UP000813462"/>
    </source>
</evidence>
<dbReference type="PANTHER" id="PTHR11654">
    <property type="entry name" value="OLIGOPEPTIDE TRANSPORTER-RELATED"/>
    <property type="match status" value="1"/>
</dbReference>
<dbReference type="Gene3D" id="1.20.1250.20">
    <property type="entry name" value="MFS general substrate transporter like domains"/>
    <property type="match status" value="1"/>
</dbReference>
<dbReference type="Proteomes" id="UP000813462">
    <property type="component" value="Unassembled WGS sequence"/>
</dbReference>
<name>A0A978URC4_ZIZJJ</name>
<protein>
    <recommendedName>
        <fullName evidence="4">Protein NRT1/ PTR FAMILY 5.2-like</fullName>
    </recommendedName>
</protein>
<organism evidence="2 3">
    <name type="scientific">Ziziphus jujuba var. spinosa</name>
    <dbReference type="NCBI Taxonomy" id="714518"/>
    <lineage>
        <taxon>Eukaryota</taxon>
        <taxon>Viridiplantae</taxon>
        <taxon>Streptophyta</taxon>
        <taxon>Embryophyta</taxon>
        <taxon>Tracheophyta</taxon>
        <taxon>Spermatophyta</taxon>
        <taxon>Magnoliopsida</taxon>
        <taxon>eudicotyledons</taxon>
        <taxon>Gunneridae</taxon>
        <taxon>Pentapetalae</taxon>
        <taxon>rosids</taxon>
        <taxon>fabids</taxon>
        <taxon>Rosales</taxon>
        <taxon>Rhamnaceae</taxon>
        <taxon>Paliureae</taxon>
        <taxon>Ziziphus</taxon>
    </lineage>
</organism>
<dbReference type="AlphaFoldDB" id="A0A978URC4"/>
<proteinExistence type="predicted"/>
<reference evidence="2" key="1">
    <citation type="journal article" date="2021" name="Front. Plant Sci.">
        <title>Chromosome-Scale Genome Assembly for Chinese Sour Jujube and Insights Into Its Genome Evolution and Domestication Signature.</title>
        <authorList>
            <person name="Shen L.-Y."/>
            <person name="Luo H."/>
            <person name="Wang X.-L."/>
            <person name="Wang X.-M."/>
            <person name="Qiu X.-J."/>
            <person name="Liu H."/>
            <person name="Zhou S.-S."/>
            <person name="Jia K.-H."/>
            <person name="Nie S."/>
            <person name="Bao Y.-T."/>
            <person name="Zhang R.-G."/>
            <person name="Yun Q.-Z."/>
            <person name="Chai Y.-H."/>
            <person name="Lu J.-Y."/>
            <person name="Li Y."/>
            <person name="Zhao S.-W."/>
            <person name="Mao J.-F."/>
            <person name="Jia S.-G."/>
            <person name="Mao Y.-M."/>
        </authorList>
    </citation>
    <scope>NUCLEOTIDE SEQUENCE</scope>
    <source>
        <strain evidence="2">AT0</strain>
        <tissue evidence="2">Leaf</tissue>
    </source>
</reference>
<comment type="caution">
    <text evidence="2">The sequence shown here is derived from an EMBL/GenBank/DDBJ whole genome shotgun (WGS) entry which is preliminary data.</text>
</comment>
<dbReference type="InterPro" id="IPR036259">
    <property type="entry name" value="MFS_trans_sf"/>
</dbReference>
<feature type="transmembrane region" description="Helical" evidence="1">
    <location>
        <begin position="104"/>
        <end position="122"/>
    </location>
</feature>
<feature type="transmembrane region" description="Helical" evidence="1">
    <location>
        <begin position="80"/>
        <end position="98"/>
    </location>
</feature>